<feature type="region of interest" description="Disordered" evidence="1">
    <location>
        <begin position="46"/>
        <end position="78"/>
    </location>
</feature>
<protein>
    <submittedName>
        <fullName evidence="2">Uncharacterized protein</fullName>
    </submittedName>
</protein>
<evidence type="ECO:0000256" key="1">
    <source>
        <dbReference type="SAM" id="MobiDB-lite"/>
    </source>
</evidence>
<keyword evidence="3" id="KW-1185">Reference proteome</keyword>
<comment type="caution">
    <text evidence="2">The sequence shown here is derived from an EMBL/GenBank/DDBJ whole genome shotgun (WGS) entry which is preliminary data.</text>
</comment>
<dbReference type="EMBL" id="JAUZQC010000025">
    <property type="protein sequence ID" value="KAK5848450.1"/>
    <property type="molecule type" value="Genomic_DNA"/>
</dbReference>
<evidence type="ECO:0000313" key="3">
    <source>
        <dbReference type="Proteomes" id="UP001346869"/>
    </source>
</evidence>
<accession>A0AAN7WPW0</accession>
<dbReference type="AlphaFoldDB" id="A0AAN7WPW0"/>
<dbReference type="Proteomes" id="UP001346869">
    <property type="component" value="Unassembled WGS sequence"/>
</dbReference>
<reference evidence="2 3" key="1">
    <citation type="journal article" date="2023" name="Genes (Basel)">
        <title>Chromosome-Level Genome Assembly and Circadian Gene Repertoire of the Patagonia Blennie Eleginops maclovinus-The Closest Ancestral Proxy of Antarctic Cryonotothenioids.</title>
        <authorList>
            <person name="Cheng C.C."/>
            <person name="Rivera-Colon A.G."/>
            <person name="Minhas B.F."/>
            <person name="Wilson L."/>
            <person name="Rayamajhi N."/>
            <person name="Vargas-Chacoff L."/>
            <person name="Catchen J.M."/>
        </authorList>
    </citation>
    <scope>NUCLEOTIDE SEQUENCE [LARGE SCALE GENOMIC DNA]</scope>
    <source>
        <strain evidence="2">JMC-PN-2008</strain>
    </source>
</reference>
<name>A0AAN7WPW0_ELEMC</name>
<sequence length="78" mass="8475">MGSERWPRFIGCGRLGAASQRSGGAQCYRFNECKRGRRGLPLMLSSASKDARNRVSTSHGSGSGRGTCPGERRQEPFV</sequence>
<gene>
    <name evidence="2" type="ORF">PBY51_006063</name>
</gene>
<reference evidence="2 3" key="2">
    <citation type="journal article" date="2023" name="Mol. Biol. Evol.">
        <title>Genomics of Secondarily Temperate Adaptation in the Only Non-Antarctic Icefish.</title>
        <authorList>
            <person name="Rivera-Colon A.G."/>
            <person name="Rayamajhi N."/>
            <person name="Minhas B.F."/>
            <person name="Madrigal G."/>
            <person name="Bilyk K.T."/>
            <person name="Yoon V."/>
            <person name="Hune M."/>
            <person name="Gregory S."/>
            <person name="Cheng C.H.C."/>
            <person name="Catchen J.M."/>
        </authorList>
    </citation>
    <scope>NUCLEOTIDE SEQUENCE [LARGE SCALE GENOMIC DNA]</scope>
    <source>
        <strain evidence="2">JMC-PN-2008</strain>
    </source>
</reference>
<organism evidence="2 3">
    <name type="scientific">Eleginops maclovinus</name>
    <name type="common">Patagonian blennie</name>
    <name type="synonym">Eleginus maclovinus</name>
    <dbReference type="NCBI Taxonomy" id="56733"/>
    <lineage>
        <taxon>Eukaryota</taxon>
        <taxon>Metazoa</taxon>
        <taxon>Chordata</taxon>
        <taxon>Craniata</taxon>
        <taxon>Vertebrata</taxon>
        <taxon>Euteleostomi</taxon>
        <taxon>Actinopterygii</taxon>
        <taxon>Neopterygii</taxon>
        <taxon>Teleostei</taxon>
        <taxon>Neoteleostei</taxon>
        <taxon>Acanthomorphata</taxon>
        <taxon>Eupercaria</taxon>
        <taxon>Perciformes</taxon>
        <taxon>Notothenioidei</taxon>
        <taxon>Eleginopidae</taxon>
        <taxon>Eleginops</taxon>
    </lineage>
</organism>
<evidence type="ECO:0000313" key="2">
    <source>
        <dbReference type="EMBL" id="KAK5848450.1"/>
    </source>
</evidence>
<proteinExistence type="predicted"/>